<protein>
    <submittedName>
        <fullName evidence="2">Lipid A core--O-antigen ligase</fullName>
    </submittedName>
</protein>
<feature type="transmembrane region" description="Helical" evidence="1">
    <location>
        <begin position="90"/>
        <end position="109"/>
    </location>
</feature>
<dbReference type="EMBL" id="CP018762">
    <property type="protein sequence ID" value="APZ35897.1"/>
    <property type="molecule type" value="Genomic_DNA"/>
</dbReference>
<organism evidence="2 3">
    <name type="scientific">Microbacterium aurum</name>
    <dbReference type="NCBI Taxonomy" id="36805"/>
    <lineage>
        <taxon>Bacteria</taxon>
        <taxon>Bacillati</taxon>
        <taxon>Actinomycetota</taxon>
        <taxon>Actinomycetes</taxon>
        <taxon>Micrococcales</taxon>
        <taxon>Microbacteriaceae</taxon>
        <taxon>Microbacterium</taxon>
    </lineage>
</organism>
<keyword evidence="1" id="KW-0472">Membrane</keyword>
<feature type="transmembrane region" description="Helical" evidence="1">
    <location>
        <begin position="330"/>
        <end position="351"/>
    </location>
</feature>
<gene>
    <name evidence="2" type="ORF">BOH66_12790</name>
</gene>
<dbReference type="OrthoDB" id="5123754at2"/>
<feature type="transmembrane region" description="Helical" evidence="1">
    <location>
        <begin position="241"/>
        <end position="259"/>
    </location>
</feature>
<evidence type="ECO:0000313" key="2">
    <source>
        <dbReference type="EMBL" id="APZ35897.1"/>
    </source>
</evidence>
<dbReference type="GO" id="GO:0016874">
    <property type="term" value="F:ligase activity"/>
    <property type="evidence" value="ECO:0007669"/>
    <property type="project" value="UniProtKB-KW"/>
</dbReference>
<reference evidence="2 3" key="1">
    <citation type="submission" date="2016-12" db="EMBL/GenBank/DDBJ databases">
        <title>Complete genome sequence of Microbacterium aurum KACC 15219.</title>
        <authorList>
            <person name="Jung Y."/>
            <person name="Shin J.-H."/>
            <person name="Lee Y.-J."/>
            <person name="Yi H."/>
            <person name="Bahn Y.-S."/>
            <person name="Kim J.F."/>
            <person name="Lee D.-W."/>
        </authorList>
    </citation>
    <scope>NUCLEOTIDE SEQUENCE [LARGE SCALE GENOMIC DNA]</scope>
    <source>
        <strain evidence="2 3">KACC 15219</strain>
    </source>
</reference>
<feature type="transmembrane region" description="Helical" evidence="1">
    <location>
        <begin position="121"/>
        <end position="140"/>
    </location>
</feature>
<evidence type="ECO:0000256" key="1">
    <source>
        <dbReference type="SAM" id="Phobius"/>
    </source>
</evidence>
<dbReference type="InterPro" id="IPR051533">
    <property type="entry name" value="WaaL-like"/>
</dbReference>
<dbReference type="PANTHER" id="PTHR37422:SF21">
    <property type="entry name" value="EXOQ-LIKE PROTEIN"/>
    <property type="match status" value="1"/>
</dbReference>
<feature type="transmembrane region" description="Helical" evidence="1">
    <location>
        <begin position="363"/>
        <end position="379"/>
    </location>
</feature>
<feature type="transmembrane region" description="Helical" evidence="1">
    <location>
        <begin position="34"/>
        <end position="54"/>
    </location>
</feature>
<keyword evidence="3" id="KW-1185">Reference proteome</keyword>
<feature type="transmembrane region" description="Helical" evidence="1">
    <location>
        <begin position="190"/>
        <end position="208"/>
    </location>
</feature>
<keyword evidence="1" id="KW-0812">Transmembrane</keyword>
<dbReference type="Proteomes" id="UP000187185">
    <property type="component" value="Chromosome"/>
</dbReference>
<name>A0A1P8UCM2_9MICO</name>
<accession>A0A1P8UCM2</accession>
<dbReference type="PANTHER" id="PTHR37422">
    <property type="entry name" value="TEICHURONIC ACID BIOSYNTHESIS PROTEIN TUAE"/>
    <property type="match status" value="1"/>
</dbReference>
<feature type="transmembrane region" description="Helical" evidence="1">
    <location>
        <begin position="160"/>
        <end position="183"/>
    </location>
</feature>
<dbReference type="STRING" id="36805.BOH66_12790"/>
<feature type="transmembrane region" description="Helical" evidence="1">
    <location>
        <begin position="61"/>
        <end position="84"/>
    </location>
</feature>
<keyword evidence="2" id="KW-0436">Ligase</keyword>
<proteinExistence type="predicted"/>
<evidence type="ECO:0000313" key="3">
    <source>
        <dbReference type="Proteomes" id="UP000187185"/>
    </source>
</evidence>
<keyword evidence="1" id="KW-1133">Transmembrane helix</keyword>
<feature type="transmembrane region" description="Helical" evidence="1">
    <location>
        <begin position="385"/>
        <end position="402"/>
    </location>
</feature>
<sequence length="424" mass="45273">MRRLLGSADFARAFTLTTFAALVGSHLIERLAGIVTLRAVVAGLCVFALGILWARREEISLLRLVPTTLLLLVAWAFASVFWSSDPFTSLGRWTAMAAVALLAVTIGHIRDTLQTVRALGDVLRAALGLSLGLEVLSGILLDVPLKFLGIQGNIAALGPIQGIFGTRNMLGIITVVAMITFAVEMRTQSVRPGTAAASLTLAAALGLLSASPTVLVLAVAVGTATAVLMLVRAVPAERRRAVQWSLAAVVAAASVAGYVQRARILDALGATDDLSMRTRLWSLAGFYTSKRPVQGWGWFGPWEVDEQPFFTINQLLGQHHTTALNAYVDVLLQLGWAGLLLLCALGGVALVRSWMTASQRRSIVYAWTPLMLVALAVTSVFESVALFGVGWMLLCLCAVRAGQSRSWRARLTGDVPTGSFSLPR</sequence>
<dbReference type="KEGG" id="maur:BOH66_12790"/>
<dbReference type="AlphaFoldDB" id="A0A1P8UCM2"/>
<feature type="transmembrane region" description="Helical" evidence="1">
    <location>
        <begin position="214"/>
        <end position="234"/>
    </location>
</feature>